<evidence type="ECO:0000313" key="2">
    <source>
        <dbReference type="Proteomes" id="UP000438429"/>
    </source>
</evidence>
<comment type="caution">
    <text evidence="1">The sequence shown here is derived from an EMBL/GenBank/DDBJ whole genome shotgun (WGS) entry which is preliminary data.</text>
</comment>
<reference evidence="1 2" key="1">
    <citation type="submission" date="2019-06" db="EMBL/GenBank/DDBJ databases">
        <title>Draft genomes of female and male turbot (Scophthalmus maximus).</title>
        <authorList>
            <person name="Xu H."/>
            <person name="Xu X.-W."/>
            <person name="Shao C."/>
            <person name="Chen S."/>
        </authorList>
    </citation>
    <scope>NUCLEOTIDE SEQUENCE [LARGE SCALE GENOMIC DNA]</scope>
    <source>
        <strain evidence="1">Ysfricsl-2016a</strain>
        <tissue evidence="1">Blood</tissue>
    </source>
</reference>
<accession>A0A6A4S095</accession>
<proteinExistence type="predicted"/>
<gene>
    <name evidence="1" type="ORF">F2P81_020534</name>
</gene>
<sequence>MRNDRRTEPELRNGNAEGFFAAAFFRYAAEELCLHACELTAKSGSEPTGGKTPALQIFSFHFYDARNWIFMSYCDMMSSSVQQQNRSRSETTWPVAARDENKNPPLSSLLVELVQFRDGNTDTRTDHLPPLCQHVPIQARPYEDGFGKSPVPITRVVKFESFWEIAERMWRSRPTGFLKSANQNEEDFR</sequence>
<dbReference type="AlphaFoldDB" id="A0A6A4S095"/>
<dbReference type="EMBL" id="VEVO01000018">
    <property type="protein sequence ID" value="KAF0027793.1"/>
    <property type="molecule type" value="Genomic_DNA"/>
</dbReference>
<protein>
    <submittedName>
        <fullName evidence="1">Uncharacterized protein</fullName>
    </submittedName>
</protein>
<dbReference type="Proteomes" id="UP000438429">
    <property type="component" value="Unassembled WGS sequence"/>
</dbReference>
<evidence type="ECO:0000313" key="1">
    <source>
        <dbReference type="EMBL" id="KAF0027793.1"/>
    </source>
</evidence>
<organism evidence="1 2">
    <name type="scientific">Scophthalmus maximus</name>
    <name type="common">Turbot</name>
    <name type="synonym">Psetta maxima</name>
    <dbReference type="NCBI Taxonomy" id="52904"/>
    <lineage>
        <taxon>Eukaryota</taxon>
        <taxon>Metazoa</taxon>
        <taxon>Chordata</taxon>
        <taxon>Craniata</taxon>
        <taxon>Vertebrata</taxon>
        <taxon>Euteleostomi</taxon>
        <taxon>Actinopterygii</taxon>
        <taxon>Neopterygii</taxon>
        <taxon>Teleostei</taxon>
        <taxon>Neoteleostei</taxon>
        <taxon>Acanthomorphata</taxon>
        <taxon>Carangaria</taxon>
        <taxon>Pleuronectiformes</taxon>
        <taxon>Pleuronectoidei</taxon>
        <taxon>Scophthalmidae</taxon>
        <taxon>Scophthalmus</taxon>
    </lineage>
</organism>
<name>A0A6A4S095_SCOMX</name>